<keyword evidence="3" id="KW-1185">Reference proteome</keyword>
<dbReference type="Proteomes" id="UP000008744">
    <property type="component" value="Unassembled WGS sequence"/>
</dbReference>
<dbReference type="HOGENOM" id="CLU_2815170_0_0_1"/>
<evidence type="ECO:0000313" key="3">
    <source>
        <dbReference type="Proteomes" id="UP000008744"/>
    </source>
</evidence>
<proteinExistence type="predicted"/>
<gene>
    <name evidence="2" type="primary">Dper\GL22148</name>
    <name evidence="2" type="ORF">Dper_GL22148</name>
</gene>
<organism evidence="3">
    <name type="scientific">Drosophila persimilis</name>
    <name type="common">Fruit fly</name>
    <dbReference type="NCBI Taxonomy" id="7234"/>
    <lineage>
        <taxon>Eukaryota</taxon>
        <taxon>Metazoa</taxon>
        <taxon>Ecdysozoa</taxon>
        <taxon>Arthropoda</taxon>
        <taxon>Hexapoda</taxon>
        <taxon>Insecta</taxon>
        <taxon>Pterygota</taxon>
        <taxon>Neoptera</taxon>
        <taxon>Endopterygota</taxon>
        <taxon>Diptera</taxon>
        <taxon>Brachycera</taxon>
        <taxon>Muscomorpha</taxon>
        <taxon>Ephydroidea</taxon>
        <taxon>Drosophilidae</taxon>
        <taxon>Drosophila</taxon>
        <taxon>Sophophora</taxon>
    </lineage>
</organism>
<evidence type="ECO:0000313" key="2">
    <source>
        <dbReference type="EMBL" id="EDW33548.1"/>
    </source>
</evidence>
<sequence>MTRIQQQLRTPVQGTAHGSATDDGRWTADCYHTPDSGQTLRVANDNNAARMAAAASASAAAETAPAA</sequence>
<name>B4H6W0_DROPE</name>
<feature type="compositionally biased region" description="Polar residues" evidence="1">
    <location>
        <begin position="1"/>
        <end position="18"/>
    </location>
</feature>
<reference evidence="2 3" key="1">
    <citation type="journal article" date="2007" name="Nature">
        <title>Evolution of genes and genomes on the Drosophila phylogeny.</title>
        <authorList>
            <consortium name="Drosophila 12 Genomes Consortium"/>
            <person name="Clark A.G."/>
            <person name="Eisen M.B."/>
            <person name="Smith D.R."/>
            <person name="Bergman C.M."/>
            <person name="Oliver B."/>
            <person name="Markow T.A."/>
            <person name="Kaufman T.C."/>
            <person name="Kellis M."/>
            <person name="Gelbart W."/>
            <person name="Iyer V.N."/>
            <person name="Pollard D.A."/>
            <person name="Sackton T.B."/>
            <person name="Larracuente A.M."/>
            <person name="Singh N.D."/>
            <person name="Abad J.P."/>
            <person name="Abt D.N."/>
            <person name="Adryan B."/>
            <person name="Aguade M."/>
            <person name="Akashi H."/>
            <person name="Anderson W.W."/>
            <person name="Aquadro C.F."/>
            <person name="Ardell D.H."/>
            <person name="Arguello R."/>
            <person name="Artieri C.G."/>
            <person name="Barbash D.A."/>
            <person name="Barker D."/>
            <person name="Barsanti P."/>
            <person name="Batterham P."/>
            <person name="Batzoglou S."/>
            <person name="Begun D."/>
            <person name="Bhutkar A."/>
            <person name="Blanco E."/>
            <person name="Bosak S.A."/>
            <person name="Bradley R.K."/>
            <person name="Brand A.D."/>
            <person name="Brent M.R."/>
            <person name="Brooks A.N."/>
            <person name="Brown R.H."/>
            <person name="Butlin R.K."/>
            <person name="Caggese C."/>
            <person name="Calvi B.R."/>
            <person name="Bernardo de Carvalho A."/>
            <person name="Caspi A."/>
            <person name="Castrezana S."/>
            <person name="Celniker S.E."/>
            <person name="Chang J.L."/>
            <person name="Chapple C."/>
            <person name="Chatterji S."/>
            <person name="Chinwalla A."/>
            <person name="Civetta A."/>
            <person name="Clifton S.W."/>
            <person name="Comeron J.M."/>
            <person name="Costello J.C."/>
            <person name="Coyne J.A."/>
            <person name="Daub J."/>
            <person name="David R.G."/>
            <person name="Delcher A.L."/>
            <person name="Delehaunty K."/>
            <person name="Do C.B."/>
            <person name="Ebling H."/>
            <person name="Edwards K."/>
            <person name="Eickbush T."/>
            <person name="Evans J.D."/>
            <person name="Filipski A."/>
            <person name="Findeiss S."/>
            <person name="Freyhult E."/>
            <person name="Fulton L."/>
            <person name="Fulton R."/>
            <person name="Garcia A.C."/>
            <person name="Gardiner A."/>
            <person name="Garfield D.A."/>
            <person name="Garvin B.E."/>
            <person name="Gibson G."/>
            <person name="Gilbert D."/>
            <person name="Gnerre S."/>
            <person name="Godfrey J."/>
            <person name="Good R."/>
            <person name="Gotea V."/>
            <person name="Gravely B."/>
            <person name="Greenberg A.J."/>
            <person name="Griffiths-Jones S."/>
            <person name="Gross S."/>
            <person name="Guigo R."/>
            <person name="Gustafson E.A."/>
            <person name="Haerty W."/>
            <person name="Hahn M.W."/>
            <person name="Halligan D.L."/>
            <person name="Halpern A.L."/>
            <person name="Halter G.M."/>
            <person name="Han M.V."/>
            <person name="Heger A."/>
            <person name="Hillier L."/>
            <person name="Hinrichs A.S."/>
            <person name="Holmes I."/>
            <person name="Hoskins R.A."/>
            <person name="Hubisz M.J."/>
            <person name="Hultmark D."/>
            <person name="Huntley M.A."/>
            <person name="Jaffe D.B."/>
            <person name="Jagadeeshan S."/>
            <person name="Jeck W.R."/>
            <person name="Johnson J."/>
            <person name="Jones C.D."/>
            <person name="Jordan W.C."/>
            <person name="Karpen G.H."/>
            <person name="Kataoka E."/>
            <person name="Keightley P.D."/>
            <person name="Kheradpour P."/>
            <person name="Kirkness E.F."/>
            <person name="Koerich L.B."/>
            <person name="Kristiansen K."/>
            <person name="Kudrna D."/>
            <person name="Kulathinal R.J."/>
            <person name="Kumar S."/>
            <person name="Kwok R."/>
            <person name="Lander E."/>
            <person name="Langley C.H."/>
            <person name="Lapoint R."/>
            <person name="Lazzaro B.P."/>
            <person name="Lee S.J."/>
            <person name="Levesque L."/>
            <person name="Li R."/>
            <person name="Lin C.F."/>
            <person name="Lin M.F."/>
            <person name="Lindblad-Toh K."/>
            <person name="Llopart A."/>
            <person name="Long M."/>
            <person name="Low L."/>
            <person name="Lozovsky E."/>
            <person name="Lu J."/>
            <person name="Luo M."/>
            <person name="Machado C.A."/>
            <person name="Makalowski W."/>
            <person name="Marzo M."/>
            <person name="Matsuda M."/>
            <person name="Matzkin L."/>
            <person name="McAllister B."/>
            <person name="McBride C.S."/>
            <person name="McKernan B."/>
            <person name="McKernan K."/>
            <person name="Mendez-Lago M."/>
            <person name="Minx P."/>
            <person name="Mollenhauer M.U."/>
            <person name="Montooth K."/>
            <person name="Mount S.M."/>
            <person name="Mu X."/>
            <person name="Myers E."/>
            <person name="Negre B."/>
            <person name="Newfeld S."/>
            <person name="Nielsen R."/>
            <person name="Noor M.A."/>
            <person name="O'Grady P."/>
            <person name="Pachter L."/>
            <person name="Papaceit M."/>
            <person name="Parisi M.J."/>
            <person name="Parisi M."/>
            <person name="Parts L."/>
            <person name="Pedersen J.S."/>
            <person name="Pesole G."/>
            <person name="Phillippy A.M."/>
            <person name="Ponting C.P."/>
            <person name="Pop M."/>
            <person name="Porcelli D."/>
            <person name="Powell J.R."/>
            <person name="Prohaska S."/>
            <person name="Pruitt K."/>
            <person name="Puig M."/>
            <person name="Quesneville H."/>
            <person name="Ram K.R."/>
            <person name="Rand D."/>
            <person name="Rasmussen M.D."/>
            <person name="Reed L.K."/>
            <person name="Reenan R."/>
            <person name="Reily A."/>
            <person name="Remington K.A."/>
            <person name="Rieger T.T."/>
            <person name="Ritchie M.G."/>
            <person name="Robin C."/>
            <person name="Rogers Y.H."/>
            <person name="Rohde C."/>
            <person name="Rozas J."/>
            <person name="Rubenfield M.J."/>
            <person name="Ruiz A."/>
            <person name="Russo S."/>
            <person name="Salzberg S.L."/>
            <person name="Sanchez-Gracia A."/>
            <person name="Saranga D.J."/>
            <person name="Sato H."/>
            <person name="Schaeffer S.W."/>
            <person name="Schatz M.C."/>
            <person name="Schlenke T."/>
            <person name="Schwartz R."/>
            <person name="Segarra C."/>
            <person name="Singh R.S."/>
            <person name="Sirot L."/>
            <person name="Sirota M."/>
            <person name="Sisneros N.B."/>
            <person name="Smith C.D."/>
            <person name="Smith T.F."/>
            <person name="Spieth J."/>
            <person name="Stage D.E."/>
            <person name="Stark A."/>
            <person name="Stephan W."/>
            <person name="Strausberg R.L."/>
            <person name="Strempel S."/>
            <person name="Sturgill D."/>
            <person name="Sutton G."/>
            <person name="Sutton G.G."/>
            <person name="Tao W."/>
            <person name="Teichmann S."/>
            <person name="Tobari Y.N."/>
            <person name="Tomimura Y."/>
            <person name="Tsolas J.M."/>
            <person name="Valente V.L."/>
            <person name="Venter E."/>
            <person name="Venter J.C."/>
            <person name="Vicario S."/>
            <person name="Vieira F.G."/>
            <person name="Vilella A.J."/>
            <person name="Villasante A."/>
            <person name="Walenz B."/>
            <person name="Wang J."/>
            <person name="Wasserman M."/>
            <person name="Watts T."/>
            <person name="Wilson D."/>
            <person name="Wilson R.K."/>
            <person name="Wing R.A."/>
            <person name="Wolfner M.F."/>
            <person name="Wong A."/>
            <person name="Wong G.K."/>
            <person name="Wu C.I."/>
            <person name="Wu G."/>
            <person name="Yamamoto D."/>
            <person name="Yang H.P."/>
            <person name="Yang S.P."/>
            <person name="Yorke J.A."/>
            <person name="Yoshida K."/>
            <person name="Zdobnov E."/>
            <person name="Zhang P."/>
            <person name="Zhang Y."/>
            <person name="Zimin A.V."/>
            <person name="Baldwin J."/>
            <person name="Abdouelleil A."/>
            <person name="Abdulkadir J."/>
            <person name="Abebe A."/>
            <person name="Abera B."/>
            <person name="Abreu J."/>
            <person name="Acer S.C."/>
            <person name="Aftuck L."/>
            <person name="Alexander A."/>
            <person name="An P."/>
            <person name="Anderson E."/>
            <person name="Anderson S."/>
            <person name="Arachi H."/>
            <person name="Azer M."/>
            <person name="Bachantsang P."/>
            <person name="Barry A."/>
            <person name="Bayul T."/>
            <person name="Berlin A."/>
            <person name="Bessette D."/>
            <person name="Bloom T."/>
            <person name="Blye J."/>
            <person name="Boguslavskiy L."/>
            <person name="Bonnet C."/>
            <person name="Boukhgalter B."/>
            <person name="Bourzgui I."/>
            <person name="Brown A."/>
            <person name="Cahill P."/>
            <person name="Channer S."/>
            <person name="Cheshatsang Y."/>
            <person name="Chuda L."/>
            <person name="Citroen M."/>
            <person name="Collymore A."/>
            <person name="Cooke P."/>
            <person name="Costello M."/>
            <person name="D'Aco K."/>
            <person name="Daza R."/>
            <person name="De Haan G."/>
            <person name="DeGray S."/>
            <person name="DeMaso C."/>
            <person name="Dhargay N."/>
            <person name="Dooley K."/>
            <person name="Dooley E."/>
            <person name="Doricent M."/>
            <person name="Dorje P."/>
            <person name="Dorjee K."/>
            <person name="Dupes A."/>
            <person name="Elong R."/>
            <person name="Falk J."/>
            <person name="Farina A."/>
            <person name="Faro S."/>
            <person name="Ferguson D."/>
            <person name="Fisher S."/>
            <person name="Foley C.D."/>
            <person name="Franke A."/>
            <person name="Friedrich D."/>
            <person name="Gadbois L."/>
            <person name="Gearin G."/>
            <person name="Gearin C.R."/>
            <person name="Giannoukos G."/>
            <person name="Goode T."/>
            <person name="Graham J."/>
            <person name="Grandbois E."/>
            <person name="Grewal S."/>
            <person name="Gyaltsen K."/>
            <person name="Hafez N."/>
            <person name="Hagos B."/>
            <person name="Hall J."/>
            <person name="Henson C."/>
            <person name="Hollinger A."/>
            <person name="Honan T."/>
            <person name="Huard M.D."/>
            <person name="Hughes L."/>
            <person name="Hurhula B."/>
            <person name="Husby M.E."/>
            <person name="Kamat A."/>
            <person name="Kanga B."/>
            <person name="Kashin S."/>
            <person name="Khazanovich D."/>
            <person name="Kisner P."/>
            <person name="Lance K."/>
            <person name="Lara M."/>
            <person name="Lee W."/>
            <person name="Lennon N."/>
            <person name="Letendre F."/>
            <person name="LeVine R."/>
            <person name="Lipovsky A."/>
            <person name="Liu X."/>
            <person name="Liu J."/>
            <person name="Liu S."/>
            <person name="Lokyitsang T."/>
            <person name="Lokyitsang Y."/>
            <person name="Lubonja R."/>
            <person name="Lui A."/>
            <person name="MacDonald P."/>
            <person name="Magnisalis V."/>
            <person name="Maru K."/>
            <person name="Matthews C."/>
            <person name="McCusker W."/>
            <person name="McDonough S."/>
            <person name="Mehta T."/>
            <person name="Meldrim J."/>
            <person name="Meneus L."/>
            <person name="Mihai O."/>
            <person name="Mihalev A."/>
            <person name="Mihova T."/>
            <person name="Mittelman R."/>
            <person name="Mlenga V."/>
            <person name="Montmayeur A."/>
            <person name="Mulrain L."/>
            <person name="Navidi A."/>
            <person name="Naylor J."/>
            <person name="Negash T."/>
            <person name="Nguyen T."/>
            <person name="Nguyen N."/>
            <person name="Nicol R."/>
            <person name="Norbu C."/>
            <person name="Norbu N."/>
            <person name="Novod N."/>
            <person name="O'Neill B."/>
            <person name="Osman S."/>
            <person name="Markiewicz E."/>
            <person name="Oyono O.L."/>
            <person name="Patti C."/>
            <person name="Phunkhang P."/>
            <person name="Pierre F."/>
            <person name="Priest M."/>
            <person name="Raghuraman S."/>
            <person name="Rege F."/>
            <person name="Reyes R."/>
            <person name="Rise C."/>
            <person name="Rogov P."/>
            <person name="Ross K."/>
            <person name="Ryan E."/>
            <person name="Settipalli S."/>
            <person name="Shea T."/>
            <person name="Sherpa N."/>
            <person name="Shi L."/>
            <person name="Shih D."/>
            <person name="Sparrow T."/>
            <person name="Spaulding J."/>
            <person name="Stalker J."/>
            <person name="Stange-Thomann N."/>
            <person name="Stavropoulos S."/>
            <person name="Stone C."/>
            <person name="Strader C."/>
            <person name="Tesfaye S."/>
            <person name="Thomson T."/>
            <person name="Thoulutsang Y."/>
            <person name="Thoulutsang D."/>
            <person name="Topham K."/>
            <person name="Topping I."/>
            <person name="Tsamla T."/>
            <person name="Vassiliev H."/>
            <person name="Vo A."/>
            <person name="Wangchuk T."/>
            <person name="Wangdi T."/>
            <person name="Weiand M."/>
            <person name="Wilkinson J."/>
            <person name="Wilson A."/>
            <person name="Yadav S."/>
            <person name="Young G."/>
            <person name="Yu Q."/>
            <person name="Zembek L."/>
            <person name="Zhong D."/>
            <person name="Zimmer A."/>
            <person name="Zwirko Z."/>
            <person name="Jaffe D.B."/>
            <person name="Alvarez P."/>
            <person name="Brockman W."/>
            <person name="Butler J."/>
            <person name="Chin C."/>
            <person name="Gnerre S."/>
            <person name="Grabherr M."/>
            <person name="Kleber M."/>
            <person name="Mauceli E."/>
            <person name="MacCallum I."/>
        </authorList>
    </citation>
    <scope>NUCLEOTIDE SEQUENCE [LARGE SCALE GENOMIC DNA]</scope>
    <source>
        <strain evidence="3">MSH-3 / Tucson 14011-0111.49</strain>
    </source>
</reference>
<feature type="region of interest" description="Disordered" evidence="1">
    <location>
        <begin position="1"/>
        <end position="30"/>
    </location>
</feature>
<accession>B4H6W0</accession>
<dbReference type="EMBL" id="CH479215">
    <property type="protein sequence ID" value="EDW33548.1"/>
    <property type="molecule type" value="Genomic_DNA"/>
</dbReference>
<protein>
    <submittedName>
        <fullName evidence="2">GL22148</fullName>
    </submittedName>
</protein>
<dbReference type="AlphaFoldDB" id="B4H6W0"/>
<evidence type="ECO:0000256" key="1">
    <source>
        <dbReference type="SAM" id="MobiDB-lite"/>
    </source>
</evidence>